<keyword evidence="2" id="KW-1185">Reference proteome</keyword>
<organism evidence="1 2">
    <name type="scientific">Ancylobacter moscoviensis</name>
    <dbReference type="NCBI Taxonomy" id="2597768"/>
    <lineage>
        <taxon>Bacteria</taxon>
        <taxon>Pseudomonadati</taxon>
        <taxon>Pseudomonadota</taxon>
        <taxon>Alphaproteobacteria</taxon>
        <taxon>Hyphomicrobiales</taxon>
        <taxon>Xanthobacteraceae</taxon>
        <taxon>Ancylobacter</taxon>
    </lineage>
</organism>
<dbReference type="Proteomes" id="UP000315321">
    <property type="component" value="Unassembled WGS sequence"/>
</dbReference>
<evidence type="ECO:0000313" key="2">
    <source>
        <dbReference type="Proteomes" id="UP000315321"/>
    </source>
</evidence>
<reference evidence="1 2" key="1">
    <citation type="submission" date="2019-07" db="EMBL/GenBank/DDBJ databases">
        <authorList>
            <person name="Grouzdev D.S."/>
        </authorList>
    </citation>
    <scope>NUCLEOTIDE SEQUENCE [LARGE SCALE GENOMIC DNA]</scope>
    <source>
        <strain evidence="1 2">3C</strain>
    </source>
</reference>
<evidence type="ECO:0000313" key="1">
    <source>
        <dbReference type="EMBL" id="TSJ64792.1"/>
    </source>
</evidence>
<comment type="caution">
    <text evidence="1">The sequence shown here is derived from an EMBL/GenBank/DDBJ whole genome shotgun (WGS) entry which is preliminary data.</text>
</comment>
<protein>
    <submittedName>
        <fullName evidence="1">Uncharacterized protein</fullName>
    </submittedName>
</protein>
<proteinExistence type="predicted"/>
<dbReference type="RefSeq" id="WP_144341949.1">
    <property type="nucleotide sequence ID" value="NZ_VMBP01000001.1"/>
</dbReference>
<name>A0ABY3DX89_9HYPH</name>
<gene>
    <name evidence="1" type="ORF">FO470_05955</name>
</gene>
<sequence>MMLSVQQIKYELLLYIKEFGGRAQDWRIGVAEDAPQALFGENGVDEAADIWCWKPALTPAAARAVYRYMTEQFHVPPAPSSGQGRCVFLFAKGKQAVAEPAPGG</sequence>
<accession>A0ABY3DX89</accession>
<dbReference type="EMBL" id="VMBP01000001">
    <property type="protein sequence ID" value="TSJ64792.1"/>
    <property type="molecule type" value="Genomic_DNA"/>
</dbReference>